<organism evidence="1">
    <name type="scientific">Nicotiana tabacum</name>
    <name type="common">Common tobacco</name>
    <dbReference type="NCBI Taxonomy" id="4097"/>
    <lineage>
        <taxon>Eukaryota</taxon>
        <taxon>Viridiplantae</taxon>
        <taxon>Streptophyta</taxon>
        <taxon>Embryophyta</taxon>
        <taxon>Tracheophyta</taxon>
        <taxon>Spermatophyta</taxon>
        <taxon>Magnoliopsida</taxon>
        <taxon>eudicotyledons</taxon>
        <taxon>Gunneridae</taxon>
        <taxon>Pentapetalae</taxon>
        <taxon>asterids</taxon>
        <taxon>lamiids</taxon>
        <taxon>Solanales</taxon>
        <taxon>Solanaceae</taxon>
        <taxon>Nicotianoideae</taxon>
        <taxon>Nicotianeae</taxon>
        <taxon>Nicotiana</taxon>
    </lineage>
</organism>
<dbReference type="RefSeq" id="XP_016462647.1">
    <property type="nucleotide sequence ID" value="XM_016607161.1"/>
</dbReference>
<accession>A0A1S3ZEE7</accession>
<name>A0A1S3ZEE7_TOBAC</name>
<dbReference type="AlphaFoldDB" id="A0A1S3ZEE7"/>
<proteinExistence type="predicted"/>
<dbReference type="PaxDb" id="4097-A0A1S3ZEE7"/>
<dbReference type="PANTHER" id="PTHR45835:SF91">
    <property type="entry name" value="RETROTRANSPOSON, TY3-GYPSY SUBCLASS-LIKE PROTEIN"/>
    <property type="match status" value="1"/>
</dbReference>
<dbReference type="KEGG" id="nta:107785789"/>
<evidence type="ECO:0000313" key="1">
    <source>
        <dbReference type="RefSeq" id="XP_016462647.1"/>
    </source>
</evidence>
<protein>
    <submittedName>
        <fullName evidence="1">Uncharacterized protein</fullName>
    </submittedName>
</protein>
<gene>
    <name evidence="1" type="primary">LOC107785789</name>
</gene>
<sequence>MVAQCPNCQQVKAEHQRPRGLTQYIELPLWKWDIINMDFITGLPRTPRSFQASIQIAPYEALYGRKCRSPIGWFEIGEVELLGPNLVQQAMEKVKLIRDQLRTAQSRQKSYADVR</sequence>
<dbReference type="PANTHER" id="PTHR45835">
    <property type="entry name" value="YALI0A06105P"/>
    <property type="match status" value="1"/>
</dbReference>
<reference evidence="1" key="1">
    <citation type="submission" date="2025-08" db="UniProtKB">
        <authorList>
            <consortium name="RefSeq"/>
        </authorList>
    </citation>
    <scope>IDENTIFICATION</scope>
</reference>
<dbReference type="OrthoDB" id="1219221at2759"/>